<dbReference type="Pfam" id="PF02518">
    <property type="entry name" value="HATPase_c"/>
    <property type="match status" value="1"/>
</dbReference>
<dbReference type="InterPro" id="IPR011712">
    <property type="entry name" value="Sig_transdc_His_kin_sub3_dim/P"/>
</dbReference>
<keyword evidence="4" id="KW-0472">Membrane</keyword>
<dbReference type="InterPro" id="IPR005467">
    <property type="entry name" value="His_kinase_dom"/>
</dbReference>
<feature type="transmembrane region" description="Helical" evidence="4">
    <location>
        <begin position="197"/>
        <end position="218"/>
    </location>
</feature>
<dbReference type="GO" id="GO:0016020">
    <property type="term" value="C:membrane"/>
    <property type="evidence" value="ECO:0007669"/>
    <property type="project" value="InterPro"/>
</dbReference>
<accession>A0A0N7MAW2</accession>
<evidence type="ECO:0000259" key="5">
    <source>
        <dbReference type="PROSITE" id="PS50109"/>
    </source>
</evidence>
<dbReference type="Gene3D" id="1.20.5.1930">
    <property type="match status" value="1"/>
</dbReference>
<dbReference type="Proteomes" id="UP000051260">
    <property type="component" value="Unassembled WGS sequence"/>
</dbReference>
<protein>
    <submittedName>
        <fullName evidence="6">Signal transduction histidine-protein kinase/phosphatase DegS</fullName>
        <ecNumber evidence="6">2.7.13.3</ecNumber>
    </submittedName>
</protein>
<evidence type="ECO:0000256" key="4">
    <source>
        <dbReference type="SAM" id="Phobius"/>
    </source>
</evidence>
<dbReference type="SUPFAM" id="SSF55874">
    <property type="entry name" value="ATPase domain of HSP90 chaperone/DNA topoisomerase II/histidine kinase"/>
    <property type="match status" value="1"/>
</dbReference>
<dbReference type="PANTHER" id="PTHR24421:SF57">
    <property type="entry name" value="HISTIDINE KINASE DIMERISATION AND PHOSPHOACCEPTOR REGION"/>
    <property type="match status" value="1"/>
</dbReference>
<dbReference type="InterPro" id="IPR050482">
    <property type="entry name" value="Sensor_HK_TwoCompSys"/>
</dbReference>
<keyword evidence="4" id="KW-1133">Transmembrane helix</keyword>
<evidence type="ECO:0000313" key="6">
    <source>
        <dbReference type="EMBL" id="CUK17074.1"/>
    </source>
</evidence>
<dbReference type="Pfam" id="PF07730">
    <property type="entry name" value="HisKA_3"/>
    <property type="match status" value="1"/>
</dbReference>
<evidence type="ECO:0000256" key="1">
    <source>
        <dbReference type="ARBA" id="ARBA00022679"/>
    </source>
</evidence>
<keyword evidence="3" id="KW-0902">Two-component regulatory system</keyword>
<feature type="domain" description="Histidine kinase" evidence="5">
    <location>
        <begin position="367"/>
        <end position="463"/>
    </location>
</feature>
<keyword evidence="7" id="KW-1185">Reference proteome</keyword>
<dbReference type="EMBL" id="CYUD01000016">
    <property type="protein sequence ID" value="CUK17074.1"/>
    <property type="molecule type" value="Genomic_DNA"/>
</dbReference>
<dbReference type="PANTHER" id="PTHR24421">
    <property type="entry name" value="NITRATE/NITRITE SENSOR PROTEIN NARX-RELATED"/>
    <property type="match status" value="1"/>
</dbReference>
<name>A0A0N7MAW2_9RHOB</name>
<organism evidence="6 7">
    <name type="scientific">Ruegeria denitrificans</name>
    <dbReference type="NCBI Taxonomy" id="1715692"/>
    <lineage>
        <taxon>Bacteria</taxon>
        <taxon>Pseudomonadati</taxon>
        <taxon>Pseudomonadota</taxon>
        <taxon>Alphaproteobacteria</taxon>
        <taxon>Rhodobacterales</taxon>
        <taxon>Roseobacteraceae</taxon>
        <taxon>Ruegeria</taxon>
    </lineage>
</organism>
<dbReference type="AlphaFoldDB" id="A0A0N7MAW2"/>
<evidence type="ECO:0000313" key="7">
    <source>
        <dbReference type="Proteomes" id="UP000051260"/>
    </source>
</evidence>
<dbReference type="InterPro" id="IPR003594">
    <property type="entry name" value="HATPase_dom"/>
</dbReference>
<dbReference type="InterPro" id="IPR036890">
    <property type="entry name" value="HATPase_C_sf"/>
</dbReference>
<keyword evidence="2 6" id="KW-0418">Kinase</keyword>
<dbReference type="EC" id="2.7.13.3" evidence="6"/>
<evidence type="ECO:0000256" key="3">
    <source>
        <dbReference type="ARBA" id="ARBA00023012"/>
    </source>
</evidence>
<gene>
    <name evidence="6" type="primary">degS</name>
    <name evidence="6" type="ORF">RUE5091_04079</name>
</gene>
<dbReference type="GO" id="GO:0046983">
    <property type="term" value="F:protein dimerization activity"/>
    <property type="evidence" value="ECO:0007669"/>
    <property type="project" value="InterPro"/>
</dbReference>
<dbReference type="GO" id="GO:0000155">
    <property type="term" value="F:phosphorelay sensor kinase activity"/>
    <property type="evidence" value="ECO:0007669"/>
    <property type="project" value="InterPro"/>
</dbReference>
<reference evidence="7" key="1">
    <citation type="submission" date="2015-09" db="EMBL/GenBank/DDBJ databases">
        <authorList>
            <person name="Rodrigo-Torres L."/>
            <person name="Arahal D.R."/>
        </authorList>
    </citation>
    <scope>NUCLEOTIDE SEQUENCE [LARGE SCALE GENOMIC DNA]</scope>
    <source>
        <strain evidence="7">CECT 5091</strain>
    </source>
</reference>
<dbReference type="PROSITE" id="PS50109">
    <property type="entry name" value="HIS_KIN"/>
    <property type="match status" value="1"/>
</dbReference>
<evidence type="ECO:0000256" key="2">
    <source>
        <dbReference type="ARBA" id="ARBA00022777"/>
    </source>
</evidence>
<sequence>MRVKVTDLTIGNWSLSRVFLAASIFVMGTATAIVGVWVSNRIQNAVVQNSANSAAIYMESVVSPLSQELAHGDRLSDQASLALDEIFMTQPMRDRIVSYKFWKQGGVIAHASDTDIIGNRFNPTDDLRRAWNGDISGSFEELDHAESAAEAALGIPLLEVYSPIRELWSGEIIAVAEFYERADQLELDLAKARRTSWLVVGSAFLASTIVLYAIVAIGDKTIRRQGSLLNQRLTESERMAEQNALLRSRVVEASERYATQTDRFLKKLGAELHDGPAQYLSLAALRLEAAFSKESERPKEAEEIQQSLQKSLAEIRAISRGLSAPDIDSLSFVDVVKRAVEDHAEHSPLRPDISFQGSQAPELSLSDKLCVFRFLQETLSNAARYAPASKCTVISEAQNDRIVVKVKDDGPGFDRSEETALRDDGGQGLMGLRDRVESIGGRFEVASRPGEGTTIAMTLFPRKLGTS</sequence>
<proteinExistence type="predicted"/>
<dbReference type="Gene3D" id="3.30.565.10">
    <property type="entry name" value="Histidine kinase-like ATPase, C-terminal domain"/>
    <property type="match status" value="1"/>
</dbReference>
<dbReference type="CDD" id="cd16917">
    <property type="entry name" value="HATPase_UhpB-NarQ-NarX-like"/>
    <property type="match status" value="1"/>
</dbReference>
<keyword evidence="4" id="KW-0812">Transmembrane</keyword>
<dbReference type="STRING" id="1715692.RUE5091_04079"/>
<keyword evidence="1 6" id="KW-0808">Transferase</keyword>
<dbReference type="OrthoDB" id="9778496at2"/>
<feature type="transmembrane region" description="Helical" evidence="4">
    <location>
        <begin position="18"/>
        <end position="38"/>
    </location>
</feature>